<name>A0ABV8FG88_9ACTN</name>
<accession>A0ABV8FG88</accession>
<feature type="signal peptide" evidence="1">
    <location>
        <begin position="1"/>
        <end position="26"/>
    </location>
</feature>
<evidence type="ECO:0000313" key="3">
    <source>
        <dbReference type="Proteomes" id="UP001595698"/>
    </source>
</evidence>
<dbReference type="SUPFAM" id="SSF55961">
    <property type="entry name" value="Bet v1-like"/>
    <property type="match status" value="1"/>
</dbReference>
<dbReference type="InterPro" id="IPR019587">
    <property type="entry name" value="Polyketide_cyclase/dehydratase"/>
</dbReference>
<sequence length="207" mass="22206">MSRALAVLAVPLTVTALLAGGAPAVAAQPGPAPHCRGEGLDPAARIRHQADILIKAPLSRVFALQADVERWPGWQAPVLTAERLDPGPLRAGSRFRWTTPAPATATTPATVLRITSTVRRIQRDTCILWSGPAVGDGVRIDRGTHLWTFTRVKGGVRVHTEETWTGPQVEADVPTSTAILGAGLQAWLRDLKTTAERHRVTPPSPIR</sequence>
<gene>
    <name evidence="2" type="ORF">ACFOYY_39510</name>
</gene>
<keyword evidence="1" id="KW-0732">Signal</keyword>
<dbReference type="Pfam" id="PF10604">
    <property type="entry name" value="Polyketide_cyc2"/>
    <property type="match status" value="1"/>
</dbReference>
<dbReference type="InterPro" id="IPR023393">
    <property type="entry name" value="START-like_dom_sf"/>
</dbReference>
<dbReference type="Proteomes" id="UP001595698">
    <property type="component" value="Unassembled WGS sequence"/>
</dbReference>
<organism evidence="2 3">
    <name type="scientific">Streptosporangium jomthongense</name>
    <dbReference type="NCBI Taxonomy" id="1193683"/>
    <lineage>
        <taxon>Bacteria</taxon>
        <taxon>Bacillati</taxon>
        <taxon>Actinomycetota</taxon>
        <taxon>Actinomycetes</taxon>
        <taxon>Streptosporangiales</taxon>
        <taxon>Streptosporangiaceae</taxon>
        <taxon>Streptosporangium</taxon>
    </lineage>
</organism>
<dbReference type="Gene3D" id="3.30.530.20">
    <property type="match status" value="1"/>
</dbReference>
<evidence type="ECO:0000256" key="1">
    <source>
        <dbReference type="SAM" id="SignalP"/>
    </source>
</evidence>
<dbReference type="EMBL" id="JBHSBC010000053">
    <property type="protein sequence ID" value="MFC3986272.1"/>
    <property type="molecule type" value="Genomic_DNA"/>
</dbReference>
<proteinExistence type="predicted"/>
<feature type="chain" id="PRO_5046477402" evidence="1">
    <location>
        <begin position="27"/>
        <end position="207"/>
    </location>
</feature>
<keyword evidence="3" id="KW-1185">Reference proteome</keyword>
<comment type="caution">
    <text evidence="2">The sequence shown here is derived from an EMBL/GenBank/DDBJ whole genome shotgun (WGS) entry which is preliminary data.</text>
</comment>
<protein>
    <submittedName>
        <fullName evidence="2">SRPBCC family protein</fullName>
    </submittedName>
</protein>
<dbReference type="RefSeq" id="WP_352013381.1">
    <property type="nucleotide sequence ID" value="NZ_JBHSBC010000053.1"/>
</dbReference>
<evidence type="ECO:0000313" key="2">
    <source>
        <dbReference type="EMBL" id="MFC3986272.1"/>
    </source>
</evidence>
<reference evidence="3" key="1">
    <citation type="journal article" date="2019" name="Int. J. Syst. Evol. Microbiol.">
        <title>The Global Catalogue of Microorganisms (GCM) 10K type strain sequencing project: providing services to taxonomists for standard genome sequencing and annotation.</title>
        <authorList>
            <consortium name="The Broad Institute Genomics Platform"/>
            <consortium name="The Broad Institute Genome Sequencing Center for Infectious Disease"/>
            <person name="Wu L."/>
            <person name="Ma J."/>
        </authorList>
    </citation>
    <scope>NUCLEOTIDE SEQUENCE [LARGE SCALE GENOMIC DNA]</scope>
    <source>
        <strain evidence="3">TBRC 7912</strain>
    </source>
</reference>